<feature type="transmembrane region" description="Helical" evidence="7">
    <location>
        <begin position="153"/>
        <end position="171"/>
    </location>
</feature>
<evidence type="ECO:0000256" key="2">
    <source>
        <dbReference type="ARBA" id="ARBA00022692"/>
    </source>
</evidence>
<dbReference type="Pfam" id="PF00664">
    <property type="entry name" value="ABC_membrane"/>
    <property type="match status" value="1"/>
</dbReference>
<dbReference type="Gene3D" id="3.40.50.300">
    <property type="entry name" value="P-loop containing nucleotide triphosphate hydrolases"/>
    <property type="match status" value="1"/>
</dbReference>
<feature type="transmembrane region" description="Helical" evidence="7">
    <location>
        <begin position="15"/>
        <end position="34"/>
    </location>
</feature>
<accession>A0A2L0D2K8</accession>
<evidence type="ECO:0008006" key="12">
    <source>
        <dbReference type="Google" id="ProtNLM"/>
    </source>
</evidence>
<evidence type="ECO:0000313" key="10">
    <source>
        <dbReference type="EMBL" id="AUW96068.1"/>
    </source>
</evidence>
<dbReference type="InterPro" id="IPR039421">
    <property type="entry name" value="Type_1_exporter"/>
</dbReference>
<comment type="subcellular location">
    <subcellularLocation>
        <location evidence="1">Cell membrane</location>
        <topology evidence="1">Multi-pass membrane protein</topology>
    </subcellularLocation>
</comment>
<dbReference type="PROSITE" id="PS50893">
    <property type="entry name" value="ABC_TRANSPORTER_2"/>
    <property type="match status" value="1"/>
</dbReference>
<dbReference type="PANTHER" id="PTHR24221">
    <property type="entry name" value="ATP-BINDING CASSETTE SUB-FAMILY B"/>
    <property type="match status" value="1"/>
</dbReference>
<dbReference type="SUPFAM" id="SSF52540">
    <property type="entry name" value="P-loop containing nucleoside triphosphate hydrolases"/>
    <property type="match status" value="1"/>
</dbReference>
<evidence type="ECO:0000259" key="9">
    <source>
        <dbReference type="PROSITE" id="PS50929"/>
    </source>
</evidence>
<dbReference type="GO" id="GO:0005886">
    <property type="term" value="C:plasma membrane"/>
    <property type="evidence" value="ECO:0007669"/>
    <property type="project" value="UniProtKB-SubCell"/>
</dbReference>
<keyword evidence="3" id="KW-0547">Nucleotide-binding</keyword>
<dbReference type="SUPFAM" id="SSF90123">
    <property type="entry name" value="ABC transporter transmembrane region"/>
    <property type="match status" value="1"/>
</dbReference>
<dbReference type="GO" id="GO:0034040">
    <property type="term" value="F:ATPase-coupled lipid transmembrane transporter activity"/>
    <property type="evidence" value="ECO:0007669"/>
    <property type="project" value="TreeGrafter"/>
</dbReference>
<dbReference type="InterPro" id="IPR027417">
    <property type="entry name" value="P-loop_NTPase"/>
</dbReference>
<reference evidence="10 11" key="1">
    <citation type="submission" date="2017-12" db="EMBL/GenBank/DDBJ databases">
        <authorList>
            <person name="Hurst M.R.H."/>
        </authorList>
    </citation>
    <scope>NUCLEOTIDE SEQUENCE [LARGE SCALE GENOMIC DNA]</scope>
    <source>
        <strain evidence="10 11">TH11417</strain>
    </source>
</reference>
<feature type="domain" description="ABC transporter" evidence="8">
    <location>
        <begin position="323"/>
        <end position="529"/>
    </location>
</feature>
<dbReference type="GO" id="GO:0016887">
    <property type="term" value="F:ATP hydrolysis activity"/>
    <property type="evidence" value="ECO:0007669"/>
    <property type="project" value="InterPro"/>
</dbReference>
<evidence type="ECO:0000256" key="5">
    <source>
        <dbReference type="ARBA" id="ARBA00022989"/>
    </source>
</evidence>
<keyword evidence="5 7" id="KW-1133">Transmembrane helix</keyword>
<sequence length="533" mass="59946">MTLKHYLLSAKKENLTLLFWLLVDTGCLLLHGLLSSQAVTDLVALNLNQFLLNCAFILANSFIWMIQIRQVTTAREKAIQTMNTNIRKDISQTLADCHYQTFHQKDTATYTSWMTNDIQTIQDFGFETLELMISQVLNVIGAAATLTLYHPSFLVSLLLLTALMGIIPKLFSVKLAEKTNDFSAKNEALTKTITDVLNGYDILKNAGKSNHMSNKIEKASLLVKMSKITYARLFGTMMASQNATSFFSQLTVLTQAGLLFYWHLIPIGLVAQAQYFASITFAGLTGFFANYSELKTTAAIFSKFDLLRTPPSKNKCSTFVSDFYLKNISFQYGKNKIIQNFSLSFKKGEKISLTSPSGKGKSTLLKLLASQLYPQTGDIFVDGQTVNNLPLDQIVELVPHHVHLFDDSLRFNLTFGEPIPDVVLYRTLKDFQLDEFINDDLDRPLIKEGSDLSGGQKQRIALARAHLQNKPILLLDEATSAIDVNRAQKVLDFLLQQPDKTIIYATHHLNQSDEQKFNQTLQFQSFINNSSIQ</sequence>
<protein>
    <recommendedName>
        <fullName evidence="12">ABC transporter ATP-binding protein</fullName>
    </recommendedName>
</protein>
<evidence type="ECO:0000256" key="6">
    <source>
        <dbReference type="ARBA" id="ARBA00023136"/>
    </source>
</evidence>
<keyword evidence="2 7" id="KW-0812">Transmembrane</keyword>
<organism evidence="10 11">
    <name type="scientific">Streptococcus pluranimalium</name>
    <dbReference type="NCBI Taxonomy" id="82348"/>
    <lineage>
        <taxon>Bacteria</taxon>
        <taxon>Bacillati</taxon>
        <taxon>Bacillota</taxon>
        <taxon>Bacilli</taxon>
        <taxon>Lactobacillales</taxon>
        <taxon>Streptococcaceae</taxon>
        <taxon>Streptococcus</taxon>
    </lineage>
</organism>
<dbReference type="Gene3D" id="1.20.1560.10">
    <property type="entry name" value="ABC transporter type 1, transmembrane domain"/>
    <property type="match status" value="1"/>
</dbReference>
<keyword evidence="11" id="KW-1185">Reference proteome</keyword>
<dbReference type="Proteomes" id="UP000238956">
    <property type="component" value="Chromosome"/>
</dbReference>
<dbReference type="InterPro" id="IPR036640">
    <property type="entry name" value="ABC1_TM_sf"/>
</dbReference>
<evidence type="ECO:0000256" key="4">
    <source>
        <dbReference type="ARBA" id="ARBA00022840"/>
    </source>
</evidence>
<dbReference type="CDD" id="cd03228">
    <property type="entry name" value="ABCC_MRP_Like"/>
    <property type="match status" value="1"/>
</dbReference>
<keyword evidence="4" id="KW-0067">ATP-binding</keyword>
<evidence type="ECO:0000256" key="3">
    <source>
        <dbReference type="ARBA" id="ARBA00022741"/>
    </source>
</evidence>
<dbReference type="OrthoDB" id="95687at2"/>
<name>A0A2L0D2K8_9STRE</name>
<dbReference type="EMBL" id="CP025536">
    <property type="protein sequence ID" value="AUW96068.1"/>
    <property type="molecule type" value="Genomic_DNA"/>
</dbReference>
<evidence type="ECO:0000256" key="7">
    <source>
        <dbReference type="SAM" id="Phobius"/>
    </source>
</evidence>
<evidence type="ECO:0000256" key="1">
    <source>
        <dbReference type="ARBA" id="ARBA00004651"/>
    </source>
</evidence>
<dbReference type="PANTHER" id="PTHR24221:SF654">
    <property type="entry name" value="ATP-BINDING CASSETTE SUB-FAMILY B MEMBER 6"/>
    <property type="match status" value="1"/>
</dbReference>
<dbReference type="PROSITE" id="PS50929">
    <property type="entry name" value="ABC_TM1F"/>
    <property type="match status" value="1"/>
</dbReference>
<dbReference type="GeneID" id="98392774"/>
<reference evidence="10 11" key="2">
    <citation type="submission" date="2018-02" db="EMBL/GenBank/DDBJ databases">
        <title>Whole genome sequencing analysis of Streptococcus pluranimalium isolated from cattle infected mastitis in China.</title>
        <authorList>
            <person name="Zhang J.-R."/>
            <person name="Hu G.-Z."/>
        </authorList>
    </citation>
    <scope>NUCLEOTIDE SEQUENCE [LARGE SCALE GENOMIC DNA]</scope>
    <source>
        <strain evidence="10 11">TH11417</strain>
    </source>
</reference>
<proteinExistence type="predicted"/>
<dbReference type="GO" id="GO:0140359">
    <property type="term" value="F:ABC-type transporter activity"/>
    <property type="evidence" value="ECO:0007669"/>
    <property type="project" value="InterPro"/>
</dbReference>
<evidence type="ECO:0000259" key="8">
    <source>
        <dbReference type="PROSITE" id="PS50893"/>
    </source>
</evidence>
<dbReference type="RefSeq" id="WP_104967406.1">
    <property type="nucleotide sequence ID" value="NZ_CP025536.1"/>
</dbReference>
<feature type="domain" description="ABC transmembrane type-1" evidence="9">
    <location>
        <begin position="77"/>
        <end position="296"/>
    </location>
</feature>
<dbReference type="KEGG" id="splr:C0J00_02460"/>
<dbReference type="SMART" id="SM00382">
    <property type="entry name" value="AAA"/>
    <property type="match status" value="1"/>
</dbReference>
<feature type="transmembrane region" description="Helical" evidence="7">
    <location>
        <begin position="46"/>
        <end position="66"/>
    </location>
</feature>
<dbReference type="InterPro" id="IPR011527">
    <property type="entry name" value="ABC1_TM_dom"/>
</dbReference>
<keyword evidence="6 7" id="KW-0472">Membrane</keyword>
<dbReference type="InterPro" id="IPR003439">
    <property type="entry name" value="ABC_transporter-like_ATP-bd"/>
</dbReference>
<dbReference type="InterPro" id="IPR003593">
    <property type="entry name" value="AAA+_ATPase"/>
</dbReference>
<dbReference type="GO" id="GO:0005524">
    <property type="term" value="F:ATP binding"/>
    <property type="evidence" value="ECO:0007669"/>
    <property type="project" value="UniProtKB-KW"/>
</dbReference>
<evidence type="ECO:0000313" key="11">
    <source>
        <dbReference type="Proteomes" id="UP000238956"/>
    </source>
</evidence>
<gene>
    <name evidence="10" type="ORF">C0J00_02460</name>
</gene>
<dbReference type="AlphaFoldDB" id="A0A2L0D2K8"/>
<dbReference type="Pfam" id="PF00005">
    <property type="entry name" value="ABC_tran"/>
    <property type="match status" value="1"/>
</dbReference>